<reference evidence="2" key="1">
    <citation type="submission" date="2018-12" db="EMBL/GenBank/DDBJ databases">
        <title>Tengunoibacter tsumagoiensis gen. nov., sp. nov., Dictyobacter kobayashii sp. nov., D. alpinus sp. nov., and D. joshuensis sp. nov. and description of Dictyobacteraceae fam. nov. within the order Ktedonobacterales isolated from Tengu-no-mugimeshi.</title>
        <authorList>
            <person name="Wang C.M."/>
            <person name="Zheng Y."/>
            <person name="Sakai Y."/>
            <person name="Toyoda A."/>
            <person name="Minakuchi Y."/>
            <person name="Abe K."/>
            <person name="Yokota A."/>
            <person name="Yabe S."/>
        </authorList>
    </citation>
    <scope>NUCLEOTIDE SEQUENCE [LARGE SCALE GENOMIC DNA]</scope>
    <source>
        <strain evidence="2">Uno11</strain>
    </source>
</reference>
<evidence type="ECO:0000313" key="1">
    <source>
        <dbReference type="EMBL" id="GCE21326.1"/>
    </source>
</evidence>
<dbReference type="EMBL" id="BIFS01000001">
    <property type="protein sequence ID" value="GCE21326.1"/>
    <property type="molecule type" value="Genomic_DNA"/>
</dbReference>
<dbReference type="Proteomes" id="UP000287188">
    <property type="component" value="Unassembled WGS sequence"/>
</dbReference>
<keyword evidence="2" id="KW-1185">Reference proteome</keyword>
<dbReference type="RefSeq" id="WP_161977642.1">
    <property type="nucleotide sequence ID" value="NZ_BIFS01000001.1"/>
</dbReference>
<protein>
    <recommendedName>
        <fullName evidence="3">TIR domain-containing protein</fullName>
    </recommendedName>
</protein>
<organism evidence="1 2">
    <name type="scientific">Dictyobacter kobayashii</name>
    <dbReference type="NCBI Taxonomy" id="2014872"/>
    <lineage>
        <taxon>Bacteria</taxon>
        <taxon>Bacillati</taxon>
        <taxon>Chloroflexota</taxon>
        <taxon>Ktedonobacteria</taxon>
        <taxon>Ktedonobacterales</taxon>
        <taxon>Dictyobacteraceae</taxon>
        <taxon>Dictyobacter</taxon>
    </lineage>
</organism>
<accession>A0A402AQD8</accession>
<sequence length="51" mass="5938">MEPGSKPPVTVYLVYAQKDEALKQEFEDYLAIMQQNQLIVGWIERQIQNAL</sequence>
<dbReference type="AlphaFoldDB" id="A0A402AQD8"/>
<proteinExistence type="predicted"/>
<evidence type="ECO:0000313" key="2">
    <source>
        <dbReference type="Proteomes" id="UP000287188"/>
    </source>
</evidence>
<gene>
    <name evidence="1" type="ORF">KDK_51260</name>
</gene>
<name>A0A402AQD8_9CHLR</name>
<comment type="caution">
    <text evidence="1">The sequence shown here is derived from an EMBL/GenBank/DDBJ whole genome shotgun (WGS) entry which is preliminary data.</text>
</comment>
<evidence type="ECO:0008006" key="3">
    <source>
        <dbReference type="Google" id="ProtNLM"/>
    </source>
</evidence>